<dbReference type="FunFam" id="1.10.630.10:FF:000036">
    <property type="entry name" value="CYtochrome P450 family"/>
    <property type="match status" value="1"/>
</dbReference>
<evidence type="ECO:0000256" key="3">
    <source>
        <dbReference type="ARBA" id="ARBA00022723"/>
    </source>
</evidence>
<dbReference type="SUPFAM" id="SSF48264">
    <property type="entry name" value="Cytochrome P450"/>
    <property type="match status" value="1"/>
</dbReference>
<evidence type="ECO:0000256" key="4">
    <source>
        <dbReference type="ARBA" id="ARBA00023002"/>
    </source>
</evidence>
<dbReference type="GO" id="GO:0016712">
    <property type="term" value="F:oxidoreductase activity, acting on paired donors, with incorporation or reduction of molecular oxygen, reduced flavin or flavoprotein as one donor, and incorporation of one atom of oxygen"/>
    <property type="evidence" value="ECO:0007669"/>
    <property type="project" value="TreeGrafter"/>
</dbReference>
<comment type="similarity">
    <text evidence="2 8">Belongs to the cytochrome P450 family.</text>
</comment>
<dbReference type="InterPro" id="IPR002401">
    <property type="entry name" value="Cyt_P450_E_grp-I"/>
</dbReference>
<dbReference type="InterPro" id="IPR001128">
    <property type="entry name" value="Cyt_P450"/>
</dbReference>
<dbReference type="InterPro" id="IPR036396">
    <property type="entry name" value="Cyt_P450_sf"/>
</dbReference>
<comment type="cofactor">
    <cofactor evidence="1 7">
        <name>heme</name>
        <dbReference type="ChEBI" id="CHEBI:30413"/>
    </cofactor>
</comment>
<dbReference type="GO" id="GO:0005506">
    <property type="term" value="F:iron ion binding"/>
    <property type="evidence" value="ECO:0007669"/>
    <property type="project" value="InterPro"/>
</dbReference>
<dbReference type="AlphaFoldDB" id="A0A443QSC8"/>
<protein>
    <submittedName>
        <fullName evidence="9">Cytochrome P450 2J6-like protein</fullName>
    </submittedName>
</protein>
<dbReference type="InterPro" id="IPR050182">
    <property type="entry name" value="Cytochrome_P450_fam2"/>
</dbReference>
<name>A0A443QSC8_9ACAR</name>
<evidence type="ECO:0000256" key="5">
    <source>
        <dbReference type="ARBA" id="ARBA00023004"/>
    </source>
</evidence>
<dbReference type="GO" id="GO:0006082">
    <property type="term" value="P:organic acid metabolic process"/>
    <property type="evidence" value="ECO:0007669"/>
    <property type="project" value="TreeGrafter"/>
</dbReference>
<organism evidence="9 10">
    <name type="scientific">Dinothrombium tinctorium</name>
    <dbReference type="NCBI Taxonomy" id="1965070"/>
    <lineage>
        <taxon>Eukaryota</taxon>
        <taxon>Metazoa</taxon>
        <taxon>Ecdysozoa</taxon>
        <taxon>Arthropoda</taxon>
        <taxon>Chelicerata</taxon>
        <taxon>Arachnida</taxon>
        <taxon>Acari</taxon>
        <taxon>Acariformes</taxon>
        <taxon>Trombidiformes</taxon>
        <taxon>Prostigmata</taxon>
        <taxon>Anystina</taxon>
        <taxon>Parasitengona</taxon>
        <taxon>Trombidioidea</taxon>
        <taxon>Trombidiidae</taxon>
        <taxon>Dinothrombium</taxon>
    </lineage>
</organism>
<evidence type="ECO:0000256" key="1">
    <source>
        <dbReference type="ARBA" id="ARBA00001971"/>
    </source>
</evidence>
<dbReference type="Proteomes" id="UP000285301">
    <property type="component" value="Unassembled WGS sequence"/>
</dbReference>
<feature type="binding site" description="axial binding residue" evidence="7">
    <location>
        <position position="340"/>
    </location>
    <ligand>
        <name>heme</name>
        <dbReference type="ChEBI" id="CHEBI:30413"/>
    </ligand>
    <ligandPart>
        <name>Fe</name>
        <dbReference type="ChEBI" id="CHEBI:18248"/>
    </ligandPart>
</feature>
<evidence type="ECO:0000256" key="8">
    <source>
        <dbReference type="RuleBase" id="RU000461"/>
    </source>
</evidence>
<keyword evidence="5 7" id="KW-0408">Iron</keyword>
<dbReference type="GO" id="GO:0006805">
    <property type="term" value="P:xenobiotic metabolic process"/>
    <property type="evidence" value="ECO:0007669"/>
    <property type="project" value="TreeGrafter"/>
</dbReference>
<dbReference type="Pfam" id="PF00067">
    <property type="entry name" value="p450"/>
    <property type="match status" value="1"/>
</dbReference>
<keyword evidence="10" id="KW-1185">Reference proteome</keyword>
<dbReference type="PRINTS" id="PR00385">
    <property type="entry name" value="P450"/>
</dbReference>
<dbReference type="PROSITE" id="PS00086">
    <property type="entry name" value="CYTOCHROME_P450"/>
    <property type="match status" value="1"/>
</dbReference>
<dbReference type="PANTHER" id="PTHR24300">
    <property type="entry name" value="CYTOCHROME P450 508A4-RELATED"/>
    <property type="match status" value="1"/>
</dbReference>
<evidence type="ECO:0000313" key="9">
    <source>
        <dbReference type="EMBL" id="RWS05920.1"/>
    </source>
</evidence>
<keyword evidence="4 8" id="KW-0560">Oxidoreductase</keyword>
<keyword evidence="3 7" id="KW-0479">Metal-binding</keyword>
<dbReference type="PRINTS" id="PR00463">
    <property type="entry name" value="EP450I"/>
</dbReference>
<dbReference type="GO" id="GO:0020037">
    <property type="term" value="F:heme binding"/>
    <property type="evidence" value="ECO:0007669"/>
    <property type="project" value="InterPro"/>
</dbReference>
<comment type="caution">
    <text evidence="9">The sequence shown here is derived from an EMBL/GenBank/DDBJ whole genome shotgun (WGS) entry which is preliminary data.</text>
</comment>
<evidence type="ECO:0000256" key="7">
    <source>
        <dbReference type="PIRSR" id="PIRSR602401-1"/>
    </source>
</evidence>
<proteinExistence type="inferred from homology"/>
<evidence type="ECO:0000256" key="6">
    <source>
        <dbReference type="ARBA" id="ARBA00023033"/>
    </source>
</evidence>
<evidence type="ECO:0000256" key="2">
    <source>
        <dbReference type="ARBA" id="ARBA00010617"/>
    </source>
</evidence>
<dbReference type="STRING" id="1965070.A0A443QSC8"/>
<sequence>MLGEGFLLKQRNLTVESGHIWREQRRFAFRVFRDLGFGKQVMEESIKDEIGYLLNEIEKNNENPINMHELLMPSVSNNICSLIFGHRYDYNDPIRKRLNILFPRILELLEVSSVSTFLPFVYKAMQLFGSSRMTELMSLLHEFESIVEKEVEIHQKDARNDVNDYIDAFLREMHEREKLNKDMGSFSFQRLYSNSKGFFIAGSFTTRNTLDWILKLIAAYPDVQKCVHDEIDAVIGHNRLPAWSDRQLMPYTQAVIMESQRWCCVVPLNIPRRAMNDTTISGKFIPKDTEIVVNFWSVFHDETIFENPDTFDPQRFLSNDGRELKKVEELIPFSYGKRACVGEILAKMELFLYFTSIMQKYKILFPEGVQVSFESTLGINLQPIQEPVLKIVNRY</sequence>
<dbReference type="PANTHER" id="PTHR24300:SF375">
    <property type="entry name" value="CYTOCHROME P450 FAMILY"/>
    <property type="match status" value="1"/>
</dbReference>
<evidence type="ECO:0000313" key="10">
    <source>
        <dbReference type="Proteomes" id="UP000285301"/>
    </source>
</evidence>
<dbReference type="EMBL" id="NCKU01004448">
    <property type="protein sequence ID" value="RWS05920.1"/>
    <property type="molecule type" value="Genomic_DNA"/>
</dbReference>
<reference evidence="9 10" key="1">
    <citation type="journal article" date="2018" name="Gigascience">
        <title>Genomes of trombidid mites reveal novel predicted allergens and laterally-transferred genes associated with secondary metabolism.</title>
        <authorList>
            <person name="Dong X."/>
            <person name="Chaisiri K."/>
            <person name="Xia D."/>
            <person name="Armstrong S.D."/>
            <person name="Fang Y."/>
            <person name="Donnelly M.J."/>
            <person name="Kadowaki T."/>
            <person name="McGarry J.W."/>
            <person name="Darby A.C."/>
            <person name="Makepeace B.L."/>
        </authorList>
    </citation>
    <scope>NUCLEOTIDE SEQUENCE [LARGE SCALE GENOMIC DNA]</scope>
    <source>
        <strain evidence="9">UoL-WK</strain>
    </source>
</reference>
<keyword evidence="6 8" id="KW-0503">Monooxygenase</keyword>
<dbReference type="GO" id="GO:0005737">
    <property type="term" value="C:cytoplasm"/>
    <property type="evidence" value="ECO:0007669"/>
    <property type="project" value="TreeGrafter"/>
</dbReference>
<keyword evidence="7 8" id="KW-0349">Heme</keyword>
<accession>A0A443QSC8</accession>
<dbReference type="OrthoDB" id="6486579at2759"/>
<dbReference type="Gene3D" id="1.10.630.10">
    <property type="entry name" value="Cytochrome P450"/>
    <property type="match status" value="1"/>
</dbReference>
<dbReference type="InterPro" id="IPR017972">
    <property type="entry name" value="Cyt_P450_CS"/>
</dbReference>
<gene>
    <name evidence="9" type="ORF">B4U79_04698</name>
</gene>